<dbReference type="AlphaFoldDB" id="A0AAX2HBP0"/>
<gene>
    <name evidence="1" type="ORF">PLUA15_50037</name>
</gene>
<evidence type="ECO:0000313" key="1">
    <source>
        <dbReference type="EMBL" id="SOB54164.1"/>
    </source>
</evidence>
<dbReference type="Pfam" id="PF13988">
    <property type="entry name" value="DUF4225"/>
    <property type="match status" value="1"/>
</dbReference>
<sequence>MNDQQCDIHDVTKAASDLMSLGCSATGTFLPDGVMQLTFSSAIANYLNNVIRDVNDSVISAWEGMQKLKSEYDELANKIIFYAKNGIGIAGGVMQVKTGAQSIVSTRGLGFAYGGPMIMHGLNNIYEGATNIYNGNNEAVGFIRQGYRQFYKDTYQGDMAYYSADLLLSATGLARRVEKEGTFKLFRHIPTDSEHAYKQTGKISLMLEALVDAFSLNSLLDLEHDTHTTQQ</sequence>
<comment type="caution">
    <text evidence="1">The sequence shown here is derived from an EMBL/GenBank/DDBJ whole genome shotgun (WGS) entry which is preliminary data.</text>
</comment>
<dbReference type="Proteomes" id="UP000219564">
    <property type="component" value="Unassembled WGS sequence"/>
</dbReference>
<name>A0AAX2HBP0_9PSED</name>
<protein>
    <recommendedName>
        <fullName evidence="3">DUF4225 domain-containing protein</fullName>
    </recommendedName>
</protein>
<dbReference type="EMBL" id="OBKZ01000045">
    <property type="protein sequence ID" value="SOB54164.1"/>
    <property type="molecule type" value="Genomic_DNA"/>
</dbReference>
<dbReference type="InterPro" id="IPR025320">
    <property type="entry name" value="DUF4225"/>
</dbReference>
<accession>A0AAX2HBP0</accession>
<organism evidence="1 2">
    <name type="scientific">Pseudomonas lundensis</name>
    <dbReference type="NCBI Taxonomy" id="86185"/>
    <lineage>
        <taxon>Bacteria</taxon>
        <taxon>Pseudomonadati</taxon>
        <taxon>Pseudomonadota</taxon>
        <taxon>Gammaproteobacteria</taxon>
        <taxon>Pseudomonadales</taxon>
        <taxon>Pseudomonadaceae</taxon>
        <taxon>Pseudomonas</taxon>
    </lineage>
</organism>
<dbReference type="RefSeq" id="WP_169837160.1">
    <property type="nucleotide sequence ID" value="NZ_JAAQYE010000003.1"/>
</dbReference>
<reference evidence="1 2" key="1">
    <citation type="submission" date="2017-08" db="EMBL/GenBank/DDBJ databases">
        <authorList>
            <person name="Chaillou S."/>
        </authorList>
    </citation>
    <scope>NUCLEOTIDE SEQUENCE [LARGE SCALE GENOMIC DNA]</scope>
    <source>
        <strain evidence="1 2">MFPA15A1205</strain>
    </source>
</reference>
<evidence type="ECO:0000313" key="2">
    <source>
        <dbReference type="Proteomes" id="UP000219564"/>
    </source>
</evidence>
<proteinExistence type="predicted"/>
<evidence type="ECO:0008006" key="3">
    <source>
        <dbReference type="Google" id="ProtNLM"/>
    </source>
</evidence>